<evidence type="ECO:0000313" key="2">
    <source>
        <dbReference type="EMBL" id="CAG7613968.1"/>
    </source>
</evidence>
<dbReference type="RefSeq" id="WP_246627351.1">
    <property type="nucleotide sequence ID" value="NZ_CAJVAS010000005.1"/>
</dbReference>
<gene>
    <name evidence="2" type="ORF">PAESOLCIP111_01663</name>
</gene>
<feature type="transmembrane region" description="Helical" evidence="1">
    <location>
        <begin position="6"/>
        <end position="25"/>
    </location>
</feature>
<proteinExistence type="predicted"/>
<keyword evidence="1" id="KW-0812">Transmembrane</keyword>
<sequence length="97" mass="10790">MAVVMGMTVTVMMAVSVTMMMSMRLMTVVMSMAMEIAGSFCMLALFLIVMVMAVFAVLFGFVYRELFIAPAVHRLVHMIAGSAMRMIVIIMMRLLPL</sequence>
<keyword evidence="3" id="KW-1185">Reference proteome</keyword>
<comment type="caution">
    <text evidence="2">The sequence shown here is derived from an EMBL/GenBank/DDBJ whole genome shotgun (WGS) entry which is preliminary data.</text>
</comment>
<dbReference type="Proteomes" id="UP000693672">
    <property type="component" value="Unassembled WGS sequence"/>
</dbReference>
<feature type="transmembrane region" description="Helical" evidence="1">
    <location>
        <begin position="37"/>
        <end position="63"/>
    </location>
</feature>
<name>A0A916K001_9BACL</name>
<accession>A0A916K001</accession>
<evidence type="ECO:0000313" key="3">
    <source>
        <dbReference type="Proteomes" id="UP000693672"/>
    </source>
</evidence>
<reference evidence="2" key="1">
    <citation type="submission" date="2021-06" db="EMBL/GenBank/DDBJ databases">
        <authorList>
            <person name="Criscuolo A."/>
        </authorList>
    </citation>
    <scope>NUCLEOTIDE SEQUENCE</scope>
    <source>
        <strain evidence="2">CIP111600</strain>
    </source>
</reference>
<evidence type="ECO:0000256" key="1">
    <source>
        <dbReference type="SAM" id="Phobius"/>
    </source>
</evidence>
<feature type="transmembrane region" description="Helical" evidence="1">
    <location>
        <begin position="75"/>
        <end position="95"/>
    </location>
</feature>
<organism evidence="2 3">
    <name type="scientific">Paenibacillus solanacearum</name>
    <dbReference type="NCBI Taxonomy" id="2048548"/>
    <lineage>
        <taxon>Bacteria</taxon>
        <taxon>Bacillati</taxon>
        <taxon>Bacillota</taxon>
        <taxon>Bacilli</taxon>
        <taxon>Bacillales</taxon>
        <taxon>Paenibacillaceae</taxon>
        <taxon>Paenibacillus</taxon>
    </lineage>
</organism>
<protein>
    <submittedName>
        <fullName evidence="2">Uncharacterized protein</fullName>
    </submittedName>
</protein>
<keyword evidence="1" id="KW-1133">Transmembrane helix</keyword>
<dbReference type="AlphaFoldDB" id="A0A916K001"/>
<dbReference type="EMBL" id="CAJVAS010000005">
    <property type="protein sequence ID" value="CAG7613968.1"/>
    <property type="molecule type" value="Genomic_DNA"/>
</dbReference>
<keyword evidence="1" id="KW-0472">Membrane</keyword>